<organism evidence="2 3">
    <name type="scientific">Acrobeloides nanus</name>
    <dbReference type="NCBI Taxonomy" id="290746"/>
    <lineage>
        <taxon>Eukaryota</taxon>
        <taxon>Metazoa</taxon>
        <taxon>Ecdysozoa</taxon>
        <taxon>Nematoda</taxon>
        <taxon>Chromadorea</taxon>
        <taxon>Rhabditida</taxon>
        <taxon>Tylenchina</taxon>
        <taxon>Cephalobomorpha</taxon>
        <taxon>Cephaloboidea</taxon>
        <taxon>Cephalobidae</taxon>
        <taxon>Acrobeloides</taxon>
    </lineage>
</organism>
<evidence type="ECO:0000256" key="1">
    <source>
        <dbReference type="SAM" id="Phobius"/>
    </source>
</evidence>
<evidence type="ECO:0000313" key="2">
    <source>
        <dbReference type="Proteomes" id="UP000887540"/>
    </source>
</evidence>
<dbReference type="Proteomes" id="UP000887540">
    <property type="component" value="Unplaced"/>
</dbReference>
<evidence type="ECO:0000313" key="3">
    <source>
        <dbReference type="WBParaSite" id="ACRNAN_scaffold7784.g6529.t1"/>
    </source>
</evidence>
<keyword evidence="1" id="KW-1133">Transmembrane helix</keyword>
<dbReference type="WBParaSite" id="ACRNAN_scaffold7784.g6529.t1">
    <property type="protein sequence ID" value="ACRNAN_scaffold7784.g6529.t1"/>
    <property type="gene ID" value="ACRNAN_scaffold7784.g6529"/>
</dbReference>
<keyword evidence="1" id="KW-0472">Membrane</keyword>
<keyword evidence="1" id="KW-0812">Transmembrane</keyword>
<reference evidence="3" key="1">
    <citation type="submission" date="2022-11" db="UniProtKB">
        <authorList>
            <consortium name="WormBaseParasite"/>
        </authorList>
    </citation>
    <scope>IDENTIFICATION</scope>
</reference>
<protein>
    <submittedName>
        <fullName evidence="3">Uncharacterized protein</fullName>
    </submittedName>
</protein>
<sequence>MDAESCPSYESVIKSNTISSPGYAYNQTLREQAQQPVYSINYGMMPPPRMVAITNGRTGDTHYMPTEEHKKEQWRAFGFFIAVMLISFVMFFLLVTTC</sequence>
<dbReference type="AlphaFoldDB" id="A0A914EEZ5"/>
<keyword evidence="2" id="KW-1185">Reference proteome</keyword>
<name>A0A914EEZ5_9BILA</name>
<proteinExistence type="predicted"/>
<accession>A0A914EEZ5</accession>
<feature type="transmembrane region" description="Helical" evidence="1">
    <location>
        <begin position="74"/>
        <end position="95"/>
    </location>
</feature>